<dbReference type="PANTHER" id="PTHR13847:SF280">
    <property type="entry name" value="D-AMINO ACID DEHYDROGENASE"/>
    <property type="match status" value="1"/>
</dbReference>
<dbReference type="OrthoDB" id="9787190at2"/>
<evidence type="ECO:0000313" key="4">
    <source>
        <dbReference type="EMBL" id="SNB76741.1"/>
    </source>
</evidence>
<dbReference type="RefSeq" id="WP_088562648.1">
    <property type="nucleotide sequence ID" value="NZ_FYEH01000015.1"/>
</dbReference>
<dbReference type="PRINTS" id="PR00420">
    <property type="entry name" value="RNGMNOXGNASE"/>
</dbReference>
<comment type="similarity">
    <text evidence="1">Belongs to the DadA oxidoreductase family.</text>
</comment>
<evidence type="ECO:0000259" key="3">
    <source>
        <dbReference type="Pfam" id="PF01266"/>
    </source>
</evidence>
<dbReference type="Gene3D" id="3.30.9.10">
    <property type="entry name" value="D-Amino Acid Oxidase, subunit A, domain 2"/>
    <property type="match status" value="2"/>
</dbReference>
<dbReference type="GO" id="GO:0008718">
    <property type="term" value="F:D-amino-acid dehydrogenase activity"/>
    <property type="evidence" value="ECO:0007669"/>
    <property type="project" value="TreeGrafter"/>
</dbReference>
<dbReference type="Gene3D" id="3.50.50.60">
    <property type="entry name" value="FAD/NAD(P)-binding domain"/>
    <property type="match status" value="2"/>
</dbReference>
<keyword evidence="2" id="KW-0560">Oxidoreductase</keyword>
<dbReference type="GO" id="GO:0005737">
    <property type="term" value="C:cytoplasm"/>
    <property type="evidence" value="ECO:0007669"/>
    <property type="project" value="TreeGrafter"/>
</dbReference>
<dbReference type="Proteomes" id="UP000197065">
    <property type="component" value="Unassembled WGS sequence"/>
</dbReference>
<evidence type="ECO:0000256" key="1">
    <source>
        <dbReference type="ARBA" id="ARBA00009410"/>
    </source>
</evidence>
<name>A0A212RVX8_9PROT</name>
<dbReference type="EMBL" id="FYEH01000015">
    <property type="protein sequence ID" value="SNB76741.1"/>
    <property type="molecule type" value="Genomic_DNA"/>
</dbReference>
<feature type="domain" description="FAD dependent oxidoreductase" evidence="3">
    <location>
        <begin position="19"/>
        <end position="413"/>
    </location>
</feature>
<dbReference type="Pfam" id="PF01266">
    <property type="entry name" value="DAO"/>
    <property type="match status" value="1"/>
</dbReference>
<evidence type="ECO:0000256" key="2">
    <source>
        <dbReference type="ARBA" id="ARBA00023002"/>
    </source>
</evidence>
<dbReference type="GO" id="GO:0005886">
    <property type="term" value="C:plasma membrane"/>
    <property type="evidence" value="ECO:0007669"/>
    <property type="project" value="TreeGrafter"/>
</dbReference>
<dbReference type="InterPro" id="IPR006076">
    <property type="entry name" value="FAD-dep_OxRdtase"/>
</dbReference>
<protein>
    <submittedName>
        <fullName evidence="4">Glycine/D-amino acid oxidase</fullName>
    </submittedName>
</protein>
<accession>A0A212RVX8</accession>
<gene>
    <name evidence="4" type="ORF">SAMN07250955_11565</name>
</gene>
<dbReference type="PANTHER" id="PTHR13847">
    <property type="entry name" value="SARCOSINE DEHYDROGENASE-RELATED"/>
    <property type="match status" value="1"/>
</dbReference>
<dbReference type="InterPro" id="IPR036188">
    <property type="entry name" value="FAD/NAD-bd_sf"/>
</dbReference>
<dbReference type="SUPFAM" id="SSF51905">
    <property type="entry name" value="FAD/NAD(P)-binding domain"/>
    <property type="match status" value="1"/>
</dbReference>
<reference evidence="4 5" key="1">
    <citation type="submission" date="2017-06" db="EMBL/GenBank/DDBJ databases">
        <authorList>
            <person name="Kim H.J."/>
            <person name="Triplett B.A."/>
        </authorList>
    </citation>
    <scope>NUCLEOTIDE SEQUENCE [LARGE SCALE GENOMIC DNA]</scope>
    <source>
        <strain evidence="4 5">B29T1</strain>
    </source>
</reference>
<dbReference type="AlphaFoldDB" id="A0A212RVX8"/>
<keyword evidence="5" id="KW-1185">Reference proteome</keyword>
<evidence type="ECO:0000313" key="5">
    <source>
        <dbReference type="Proteomes" id="UP000197065"/>
    </source>
</evidence>
<organism evidence="4 5">
    <name type="scientific">Arboricoccus pini</name>
    <dbReference type="NCBI Taxonomy" id="1963835"/>
    <lineage>
        <taxon>Bacteria</taxon>
        <taxon>Pseudomonadati</taxon>
        <taxon>Pseudomonadota</taxon>
        <taxon>Alphaproteobacteria</taxon>
        <taxon>Geminicoccales</taxon>
        <taxon>Geminicoccaceae</taxon>
        <taxon>Arboricoccus</taxon>
    </lineage>
</organism>
<proteinExistence type="inferred from homology"/>
<dbReference type="GO" id="GO:0055130">
    <property type="term" value="P:D-alanine catabolic process"/>
    <property type="evidence" value="ECO:0007669"/>
    <property type="project" value="TreeGrafter"/>
</dbReference>
<sequence length="443" mass="47698">MGPQVDIVENSDKLPATSDVVVIGGGIVGTSTTLALARRGISVTLCEKGHIAGEQSSRNWGWVRKMGRDRREVPLVISALRLWEGMNELVGGETGFRRTGILYACETDEALAVRETWADEVARPYQLDSRLISGKELEELTPGMTRKLKGALYTKSDGRAEPQKAAPAIARGARAMGATVLQQCAVRGVETTGGRVSGVVTEKGRIACNAVVLAGGAWSRLFSGSLGITLPQLKVLSSVLRTAPLDGGPETAMWTSRYAYRKRLDGGYNIADGNSNIHPLVPDTFAFFAKFLPALKHEWGAIQLRLDDRFMTELRMPKKWDLDKATPFEQTRTLDPTPIKKLPDTALGRLAEDFPVFKGAKVEQHWAGLIDVTPDAVPVISPVDSLPGFFIGTGFSGHGFGIGPGAGALLADLVTGATPLVDPSDFRLSRFFDGSKIWLDAGV</sequence>